<evidence type="ECO:0000256" key="7">
    <source>
        <dbReference type="ARBA" id="ARBA00022833"/>
    </source>
</evidence>
<dbReference type="GO" id="GO:0000785">
    <property type="term" value="C:chromatin"/>
    <property type="evidence" value="ECO:0007669"/>
    <property type="project" value="TreeGrafter"/>
</dbReference>
<reference evidence="15" key="1">
    <citation type="submission" date="2016-11" db="UniProtKB">
        <authorList>
            <consortium name="WormBaseParasite"/>
        </authorList>
    </citation>
    <scope>IDENTIFICATION</scope>
</reference>
<dbReference type="Pfam" id="PF01853">
    <property type="entry name" value="MOZ_SAS"/>
    <property type="match status" value="1"/>
</dbReference>
<dbReference type="WBParaSite" id="Hba_21244">
    <property type="protein sequence ID" value="Hba_21244"/>
    <property type="gene ID" value="Hba_21244"/>
</dbReference>
<feature type="region of interest" description="Disordered" evidence="12">
    <location>
        <begin position="131"/>
        <end position="164"/>
    </location>
</feature>
<evidence type="ECO:0000256" key="4">
    <source>
        <dbReference type="ARBA" id="ARBA00022679"/>
    </source>
</evidence>
<evidence type="ECO:0000256" key="3">
    <source>
        <dbReference type="ARBA" id="ARBA00013184"/>
    </source>
</evidence>
<feature type="region of interest" description="Disordered" evidence="12">
    <location>
        <begin position="1"/>
        <end position="62"/>
    </location>
</feature>
<comment type="similarity">
    <text evidence="2 11">Belongs to the MYST (SAS/MOZ) family.</text>
</comment>
<dbReference type="GO" id="GO:0004402">
    <property type="term" value="F:histone acetyltransferase activity"/>
    <property type="evidence" value="ECO:0007669"/>
    <property type="project" value="InterPro"/>
</dbReference>
<comment type="subcellular location">
    <subcellularLocation>
        <location evidence="1 11">Nucleus</location>
    </subcellularLocation>
</comment>
<dbReference type="GO" id="GO:0003712">
    <property type="term" value="F:transcription coregulator activity"/>
    <property type="evidence" value="ECO:0007669"/>
    <property type="project" value="TreeGrafter"/>
</dbReference>
<evidence type="ECO:0000256" key="11">
    <source>
        <dbReference type="RuleBase" id="RU361211"/>
    </source>
</evidence>
<evidence type="ECO:0000256" key="10">
    <source>
        <dbReference type="ARBA" id="ARBA00023242"/>
    </source>
</evidence>
<feature type="compositionally biased region" description="Low complexity" evidence="12">
    <location>
        <begin position="17"/>
        <end position="28"/>
    </location>
</feature>
<dbReference type="InterPro" id="IPR050603">
    <property type="entry name" value="MYST_HAT"/>
</dbReference>
<keyword evidence="4" id="KW-0808">Transferase</keyword>
<evidence type="ECO:0000256" key="8">
    <source>
        <dbReference type="ARBA" id="ARBA00022853"/>
    </source>
</evidence>
<evidence type="ECO:0000256" key="6">
    <source>
        <dbReference type="ARBA" id="ARBA00022771"/>
    </source>
</evidence>
<dbReference type="PANTHER" id="PTHR10615:SF161">
    <property type="entry name" value="HISTONE ACETYLTRANSFERASE KAT7"/>
    <property type="match status" value="1"/>
</dbReference>
<keyword evidence="14" id="KW-1185">Reference proteome</keyword>
<dbReference type="Proteomes" id="UP000095283">
    <property type="component" value="Unplaced"/>
</dbReference>
<dbReference type="Gene3D" id="3.40.630.30">
    <property type="match status" value="1"/>
</dbReference>
<dbReference type="Gene3D" id="1.10.10.10">
    <property type="entry name" value="Winged helix-like DNA-binding domain superfamily/Winged helix DNA-binding domain"/>
    <property type="match status" value="1"/>
</dbReference>
<keyword evidence="8" id="KW-0156">Chromatin regulator</keyword>
<keyword evidence="5" id="KW-0479">Metal-binding</keyword>
<feature type="domain" description="MYST-type HAT" evidence="13">
    <location>
        <begin position="267"/>
        <end position="550"/>
    </location>
</feature>
<dbReference type="GO" id="GO:0006357">
    <property type="term" value="P:regulation of transcription by RNA polymerase II"/>
    <property type="evidence" value="ECO:0007669"/>
    <property type="project" value="TreeGrafter"/>
</dbReference>
<evidence type="ECO:0000256" key="9">
    <source>
        <dbReference type="ARBA" id="ARBA00022990"/>
    </source>
</evidence>
<dbReference type="AlphaFoldDB" id="A0A1I7XU25"/>
<comment type="catalytic activity">
    <reaction evidence="11">
        <text>L-lysyl-[protein] + acetyl-CoA = N(6)-acetyl-L-lysyl-[protein] + CoA + H(+)</text>
        <dbReference type="Rhea" id="RHEA:45948"/>
        <dbReference type="Rhea" id="RHEA-COMP:9752"/>
        <dbReference type="Rhea" id="RHEA-COMP:10731"/>
        <dbReference type="ChEBI" id="CHEBI:15378"/>
        <dbReference type="ChEBI" id="CHEBI:29969"/>
        <dbReference type="ChEBI" id="CHEBI:57287"/>
        <dbReference type="ChEBI" id="CHEBI:57288"/>
        <dbReference type="ChEBI" id="CHEBI:61930"/>
        <dbReference type="EC" id="2.3.1.48"/>
    </reaction>
</comment>
<dbReference type="GO" id="GO:0008270">
    <property type="term" value="F:zinc ion binding"/>
    <property type="evidence" value="ECO:0007669"/>
    <property type="project" value="UniProtKB-KW"/>
</dbReference>
<keyword evidence="9" id="KW-0007">Acetylation</keyword>
<dbReference type="GO" id="GO:0005634">
    <property type="term" value="C:nucleus"/>
    <property type="evidence" value="ECO:0007669"/>
    <property type="project" value="UniProtKB-SubCell"/>
</dbReference>
<dbReference type="InterPro" id="IPR036388">
    <property type="entry name" value="WH-like_DNA-bd_sf"/>
</dbReference>
<dbReference type="InterPro" id="IPR040706">
    <property type="entry name" value="Zf-MYST"/>
</dbReference>
<dbReference type="PANTHER" id="PTHR10615">
    <property type="entry name" value="HISTONE ACETYLTRANSFERASE"/>
    <property type="match status" value="1"/>
</dbReference>
<dbReference type="PROSITE" id="PS51726">
    <property type="entry name" value="MYST_HAT"/>
    <property type="match status" value="1"/>
</dbReference>
<evidence type="ECO:0000256" key="5">
    <source>
        <dbReference type="ARBA" id="ARBA00022723"/>
    </source>
</evidence>
<evidence type="ECO:0000313" key="14">
    <source>
        <dbReference type="Proteomes" id="UP000095283"/>
    </source>
</evidence>
<dbReference type="SUPFAM" id="SSF55729">
    <property type="entry name" value="Acyl-CoA N-acyltransferases (Nat)"/>
    <property type="match status" value="1"/>
</dbReference>
<dbReference type="EC" id="2.3.1.48" evidence="3 11"/>
<dbReference type="Gene3D" id="3.30.60.60">
    <property type="entry name" value="N-acetyl transferase-like"/>
    <property type="match status" value="1"/>
</dbReference>
<feature type="region of interest" description="Disordered" evidence="12">
    <location>
        <begin position="208"/>
        <end position="234"/>
    </location>
</feature>
<organism evidence="14 15">
    <name type="scientific">Heterorhabditis bacteriophora</name>
    <name type="common">Entomopathogenic nematode worm</name>
    <dbReference type="NCBI Taxonomy" id="37862"/>
    <lineage>
        <taxon>Eukaryota</taxon>
        <taxon>Metazoa</taxon>
        <taxon>Ecdysozoa</taxon>
        <taxon>Nematoda</taxon>
        <taxon>Chromadorea</taxon>
        <taxon>Rhabditida</taxon>
        <taxon>Rhabditina</taxon>
        <taxon>Rhabditomorpha</taxon>
        <taxon>Strongyloidea</taxon>
        <taxon>Heterorhabditidae</taxon>
        <taxon>Heterorhabditis</taxon>
    </lineage>
</organism>
<name>A0A1I7XU25_HETBA</name>
<keyword evidence="10 11" id="KW-0539">Nucleus</keyword>
<dbReference type="InterPro" id="IPR016181">
    <property type="entry name" value="Acyl_CoA_acyltransferase"/>
</dbReference>
<dbReference type="Pfam" id="PF17772">
    <property type="entry name" value="zf-MYST"/>
    <property type="match status" value="1"/>
</dbReference>
<dbReference type="InterPro" id="IPR002717">
    <property type="entry name" value="HAT_MYST-type"/>
</dbReference>
<proteinExistence type="inferred from homology"/>
<feature type="compositionally biased region" description="Basic residues" evidence="12">
    <location>
        <begin position="148"/>
        <end position="158"/>
    </location>
</feature>
<dbReference type="GO" id="GO:0003682">
    <property type="term" value="F:chromatin binding"/>
    <property type="evidence" value="ECO:0007669"/>
    <property type="project" value="TreeGrafter"/>
</dbReference>
<keyword evidence="6" id="KW-0863">Zinc-finger</keyword>
<evidence type="ECO:0000313" key="15">
    <source>
        <dbReference type="WBParaSite" id="Hba_21244"/>
    </source>
</evidence>
<keyword evidence="7" id="KW-0862">Zinc</keyword>
<evidence type="ECO:0000256" key="12">
    <source>
        <dbReference type="SAM" id="MobiDB-lite"/>
    </source>
</evidence>
<accession>A0A1I7XU25</accession>
<sequence length="566" mass="65023">MRNSLLLDRRNGKRKISSSLASSDSPPSKGILPQHAKLSSRRRKNTEDLTFNAPRSRGRRRHPPLLFSSPCIRCSGCLSFVDDPQNVECTHCLCAWHGACRPKGIYVDHNWLCPKCAKEVTAINLTKSSKIEQKTEGQNLEAAESGASRRRGRPRGSRIHRDSTSSIYCNQTTSKHVKIPFTSIELDDESAAIISARNDLYNQLLEQSDSQKGDQMYSPRHRENTRSPIKRTRQNRQLALQEDTDMFLAAKGAFEEEKSDCNKSEAPSGSNFQWVYMGTGNKMKAVYNSPYPDDVRDAPSIYICTYCLKPTSDVDSYRIHQASLSQILFYYLENKISIYIYKISKVFQTYCPLHHPPGCEIYRDEKISFFEVDGADQKSYCRHLCLLAKLFISSKTLHHEVDTFLFYILTENSNEGCRIVGYFSKEKNPSKNNNLSCLLTLPNSQRSGYGRLLIDMSETFANQFELIDYLGLLYVSSSRSVRNVPHTSIKEMSLRTRIHPIDIVNQLMRDRLLVYKDGNYFVKTEKKAYKWPLALCRRRVVDESHIQWKPDFDVNALDPNKLNYYV</sequence>
<evidence type="ECO:0000259" key="13">
    <source>
        <dbReference type="PROSITE" id="PS51726"/>
    </source>
</evidence>
<protein>
    <recommendedName>
        <fullName evidence="3 11">Histone acetyltransferase</fullName>
        <ecNumber evidence="3 11">2.3.1.48</ecNumber>
    </recommendedName>
</protein>
<evidence type="ECO:0000256" key="2">
    <source>
        <dbReference type="ARBA" id="ARBA00010107"/>
    </source>
</evidence>
<evidence type="ECO:0000256" key="1">
    <source>
        <dbReference type="ARBA" id="ARBA00004123"/>
    </source>
</evidence>